<evidence type="ECO:0000256" key="2">
    <source>
        <dbReference type="ARBA" id="ARBA00022692"/>
    </source>
</evidence>
<dbReference type="PANTHER" id="PTHR24238:SF47">
    <property type="entry name" value="ECDYSTEROIDS_DOPAMINE RECEPTOR-RELATED"/>
    <property type="match status" value="1"/>
</dbReference>
<feature type="compositionally biased region" description="Basic and acidic residues" evidence="8">
    <location>
        <begin position="447"/>
        <end position="513"/>
    </location>
</feature>
<feature type="transmembrane region" description="Helical" evidence="9">
    <location>
        <begin position="137"/>
        <end position="162"/>
    </location>
</feature>
<feature type="transmembrane region" description="Helical" evidence="9">
    <location>
        <begin position="98"/>
        <end position="117"/>
    </location>
</feature>
<dbReference type="PANTHER" id="PTHR24238">
    <property type="entry name" value="G-PROTEIN COUPLED RECEPTOR"/>
    <property type="match status" value="1"/>
</dbReference>
<name>A0A913X7H3_EXADI</name>
<feature type="domain" description="G-protein coupled receptors family 1 profile" evidence="10">
    <location>
        <begin position="34"/>
        <end position="287"/>
    </location>
</feature>
<comment type="subcellular location">
    <subcellularLocation>
        <location evidence="1">Membrane</location>
        <topology evidence="1">Multi-pass membrane protein</topology>
    </subcellularLocation>
</comment>
<feature type="transmembrane region" description="Helical" evidence="9">
    <location>
        <begin position="265"/>
        <end position="288"/>
    </location>
</feature>
<feature type="compositionally biased region" description="Polar residues" evidence="8">
    <location>
        <begin position="422"/>
        <end position="434"/>
    </location>
</feature>
<feature type="transmembrane region" description="Helical" evidence="9">
    <location>
        <begin position="229"/>
        <end position="245"/>
    </location>
</feature>
<keyword evidence="2 9" id="KW-0812">Transmembrane</keyword>
<dbReference type="Proteomes" id="UP000887567">
    <property type="component" value="Unplaced"/>
</dbReference>
<evidence type="ECO:0000256" key="4">
    <source>
        <dbReference type="ARBA" id="ARBA00023040"/>
    </source>
</evidence>
<dbReference type="SUPFAM" id="SSF81321">
    <property type="entry name" value="Family A G protein-coupled receptor-like"/>
    <property type="match status" value="1"/>
</dbReference>
<dbReference type="GO" id="GO:0004930">
    <property type="term" value="F:G protein-coupled receptor activity"/>
    <property type="evidence" value="ECO:0007669"/>
    <property type="project" value="UniProtKB-KW"/>
</dbReference>
<dbReference type="OMA" id="LPRDEPY"/>
<evidence type="ECO:0000256" key="3">
    <source>
        <dbReference type="ARBA" id="ARBA00022989"/>
    </source>
</evidence>
<evidence type="ECO:0000256" key="1">
    <source>
        <dbReference type="ARBA" id="ARBA00004141"/>
    </source>
</evidence>
<dbReference type="CDD" id="cd00637">
    <property type="entry name" value="7tm_classA_rhodopsin-like"/>
    <property type="match status" value="1"/>
</dbReference>
<dbReference type="GeneID" id="110238339"/>
<evidence type="ECO:0000313" key="12">
    <source>
        <dbReference type="Proteomes" id="UP000887567"/>
    </source>
</evidence>
<feature type="transmembrane region" description="Helical" evidence="9">
    <location>
        <begin position="63"/>
        <end position="83"/>
    </location>
</feature>
<dbReference type="RefSeq" id="XP_020899661.1">
    <property type="nucleotide sequence ID" value="XM_021044002.2"/>
</dbReference>
<feature type="region of interest" description="Disordered" evidence="8">
    <location>
        <begin position="311"/>
        <end position="552"/>
    </location>
</feature>
<dbReference type="Pfam" id="PF00001">
    <property type="entry name" value="7tm_1"/>
    <property type="match status" value="1"/>
</dbReference>
<evidence type="ECO:0000256" key="7">
    <source>
        <dbReference type="ARBA" id="ARBA00023224"/>
    </source>
</evidence>
<reference evidence="11" key="1">
    <citation type="submission" date="2022-11" db="UniProtKB">
        <authorList>
            <consortium name="EnsemblMetazoa"/>
        </authorList>
    </citation>
    <scope>IDENTIFICATION</scope>
</reference>
<keyword evidence="6" id="KW-0675">Receptor</keyword>
<evidence type="ECO:0000256" key="6">
    <source>
        <dbReference type="ARBA" id="ARBA00023170"/>
    </source>
</evidence>
<accession>A0A913X7H3</accession>
<dbReference type="InterPro" id="IPR017452">
    <property type="entry name" value="GPCR_Rhodpsn_7TM"/>
</dbReference>
<keyword evidence="5 9" id="KW-0472">Membrane</keyword>
<sequence length="552" mass="63417">MEDPAAGEDGDAIMGIRIFKLVLFGIVLLAGLFLNILMFLVVTRKRVRHRRTAKSFIRLIQNLACADLLFLFFTIPFDSAWWLNSPTEFPYGGAACKIFWPLQNASFEAIALTYVLLSFHRTYGIKQALFAQMNDLFMMFIVFVIWIGSLLTVLPYVIFLNYDAARLSCHEMWPLLDDRRAYSGVLFVVQYILPLMILLTMYIVGKRELDVAVTRDQVKVQRKARHRRVNFMLIIYLLVFAFLSLPEHICRFLLDFQGANMKPYFFDIMKLLYVLPLLLTITNPILFFKFNQEFRSDMWYFLGCKCCKGKDATDGGRRTSASFSIELPPPGEAKVPYSDIHQAPSSATTMERAPHVRDSGSIGEATYPGRGSRQPSHQGSISGMGPRSSSQERFSYHGSRDPIPMTEKPPRSTYPEGPPRTGSRQDIPQYSTRYGSREQLPAYDQPKGYDRYGSHDSLPRKEPYPPRGSREPSYHGSRDSLPRKEPPRYEEPYRDPPYRPPSREYLNREDRPPSRGSRGSREAPPYRQSSREDLRRDDYDDDADSDAGSEML</sequence>
<dbReference type="OrthoDB" id="5980579at2759"/>
<keyword evidence="7" id="KW-0807">Transducer</keyword>
<evidence type="ECO:0000256" key="8">
    <source>
        <dbReference type="SAM" id="MobiDB-lite"/>
    </source>
</evidence>
<keyword evidence="4" id="KW-0297">G-protein coupled receptor</keyword>
<feature type="compositionally biased region" description="Acidic residues" evidence="8">
    <location>
        <begin position="539"/>
        <end position="552"/>
    </location>
</feature>
<proteinExistence type="predicted"/>
<dbReference type="GO" id="GO:0016020">
    <property type="term" value="C:membrane"/>
    <property type="evidence" value="ECO:0007669"/>
    <property type="project" value="UniProtKB-SubCell"/>
</dbReference>
<evidence type="ECO:0000313" key="11">
    <source>
        <dbReference type="EnsemblMetazoa" id="XP_020899661.1"/>
    </source>
</evidence>
<feature type="transmembrane region" description="Helical" evidence="9">
    <location>
        <begin position="18"/>
        <end position="42"/>
    </location>
</feature>
<feature type="compositionally biased region" description="Polar residues" evidence="8">
    <location>
        <begin position="373"/>
        <end position="393"/>
    </location>
</feature>
<dbReference type="PRINTS" id="PR00237">
    <property type="entry name" value="GPCRRHODOPSN"/>
</dbReference>
<dbReference type="EnsemblMetazoa" id="XM_021044002.2">
    <property type="protein sequence ID" value="XP_020899661.1"/>
    <property type="gene ID" value="LOC110238339"/>
</dbReference>
<evidence type="ECO:0000256" key="9">
    <source>
        <dbReference type="SAM" id="Phobius"/>
    </source>
</evidence>
<dbReference type="PROSITE" id="PS50262">
    <property type="entry name" value="G_PROTEIN_RECEP_F1_2"/>
    <property type="match status" value="1"/>
</dbReference>
<dbReference type="KEGG" id="epa:110238339"/>
<evidence type="ECO:0000256" key="5">
    <source>
        <dbReference type="ARBA" id="ARBA00023136"/>
    </source>
</evidence>
<dbReference type="Gene3D" id="1.20.1070.10">
    <property type="entry name" value="Rhodopsin 7-helix transmembrane proteins"/>
    <property type="match status" value="1"/>
</dbReference>
<evidence type="ECO:0000259" key="10">
    <source>
        <dbReference type="PROSITE" id="PS50262"/>
    </source>
</evidence>
<protein>
    <recommendedName>
        <fullName evidence="10">G-protein coupled receptors family 1 profile domain-containing protein</fullName>
    </recommendedName>
</protein>
<organism evidence="11 12">
    <name type="scientific">Exaiptasia diaphana</name>
    <name type="common">Tropical sea anemone</name>
    <name type="synonym">Aiptasia pulchella</name>
    <dbReference type="NCBI Taxonomy" id="2652724"/>
    <lineage>
        <taxon>Eukaryota</taxon>
        <taxon>Metazoa</taxon>
        <taxon>Cnidaria</taxon>
        <taxon>Anthozoa</taxon>
        <taxon>Hexacorallia</taxon>
        <taxon>Actiniaria</taxon>
        <taxon>Aiptasiidae</taxon>
        <taxon>Exaiptasia</taxon>
    </lineage>
</organism>
<feature type="compositionally biased region" description="Basic and acidic residues" evidence="8">
    <location>
        <begin position="529"/>
        <end position="538"/>
    </location>
</feature>
<keyword evidence="3 9" id="KW-1133">Transmembrane helix</keyword>
<feature type="transmembrane region" description="Helical" evidence="9">
    <location>
        <begin position="182"/>
        <end position="205"/>
    </location>
</feature>
<keyword evidence="12" id="KW-1185">Reference proteome</keyword>
<dbReference type="AlphaFoldDB" id="A0A913X7H3"/>
<dbReference type="InterPro" id="IPR000276">
    <property type="entry name" value="GPCR_Rhodpsn"/>
</dbReference>